<dbReference type="EMBL" id="UZAI01018971">
    <property type="protein sequence ID" value="VDP41734.1"/>
    <property type="molecule type" value="Genomic_DNA"/>
</dbReference>
<name>A0A183N175_9TREM</name>
<protein>
    <submittedName>
        <fullName evidence="1">Uncharacterized protein</fullName>
    </submittedName>
</protein>
<dbReference type="Proteomes" id="UP000277204">
    <property type="component" value="Unassembled WGS sequence"/>
</dbReference>
<keyword evidence="2" id="KW-1185">Reference proteome</keyword>
<sequence>MQEKTNSVAAASAAVGLNIHKGKSRILRYNTECSNAITIDGENFNNLPWERTNEIPEEEEIRKKHFNWIGHTLRNASNCVTKQARTCNPQGQRRRGKTRNTLRREMEIDMRKMNKNWVELEKKAQDRVDWRMLVSGLCSIGSDRLK</sequence>
<accession>A0A183N175</accession>
<organism evidence="1 2">
    <name type="scientific">Schistosoma margrebowiei</name>
    <dbReference type="NCBI Taxonomy" id="48269"/>
    <lineage>
        <taxon>Eukaryota</taxon>
        <taxon>Metazoa</taxon>
        <taxon>Spiralia</taxon>
        <taxon>Lophotrochozoa</taxon>
        <taxon>Platyhelminthes</taxon>
        <taxon>Trematoda</taxon>
        <taxon>Digenea</taxon>
        <taxon>Strigeidida</taxon>
        <taxon>Schistosomatoidea</taxon>
        <taxon>Schistosomatidae</taxon>
        <taxon>Schistosoma</taxon>
    </lineage>
</organism>
<evidence type="ECO:0000313" key="1">
    <source>
        <dbReference type="EMBL" id="VDP41734.1"/>
    </source>
</evidence>
<dbReference type="AlphaFoldDB" id="A0A183N175"/>
<gene>
    <name evidence="1" type="ORF">SMRZ_LOCUS22050</name>
</gene>
<evidence type="ECO:0000313" key="2">
    <source>
        <dbReference type="Proteomes" id="UP000277204"/>
    </source>
</evidence>
<proteinExistence type="predicted"/>
<reference evidence="1 2" key="1">
    <citation type="submission" date="2018-11" db="EMBL/GenBank/DDBJ databases">
        <authorList>
            <consortium name="Pathogen Informatics"/>
        </authorList>
    </citation>
    <scope>NUCLEOTIDE SEQUENCE [LARGE SCALE GENOMIC DNA]</scope>
    <source>
        <strain evidence="1 2">Zambia</strain>
    </source>
</reference>